<feature type="non-terminal residue" evidence="2">
    <location>
        <position position="166"/>
    </location>
</feature>
<organism evidence="2 3">
    <name type="scientific">Haematococcus lacustris</name>
    <name type="common">Green alga</name>
    <name type="synonym">Haematococcus pluvialis</name>
    <dbReference type="NCBI Taxonomy" id="44745"/>
    <lineage>
        <taxon>Eukaryota</taxon>
        <taxon>Viridiplantae</taxon>
        <taxon>Chlorophyta</taxon>
        <taxon>core chlorophytes</taxon>
        <taxon>Chlorophyceae</taxon>
        <taxon>CS clade</taxon>
        <taxon>Chlamydomonadales</taxon>
        <taxon>Haematococcaceae</taxon>
        <taxon>Haematococcus</taxon>
    </lineage>
</organism>
<reference evidence="2 3" key="1">
    <citation type="submission" date="2020-02" db="EMBL/GenBank/DDBJ databases">
        <title>Draft genome sequence of Haematococcus lacustris strain NIES-144.</title>
        <authorList>
            <person name="Morimoto D."/>
            <person name="Nakagawa S."/>
            <person name="Yoshida T."/>
            <person name="Sawayama S."/>
        </authorList>
    </citation>
    <scope>NUCLEOTIDE SEQUENCE [LARGE SCALE GENOMIC DNA]</scope>
    <source>
        <strain evidence="2 3">NIES-144</strain>
    </source>
</reference>
<accession>A0A699ZRG8</accession>
<name>A0A699ZRG8_HAELA</name>
<dbReference type="EMBL" id="BLLF01002008">
    <property type="protein sequence ID" value="GFH22289.1"/>
    <property type="molecule type" value="Genomic_DNA"/>
</dbReference>
<gene>
    <name evidence="2" type="ORF">HaLaN_19736</name>
</gene>
<dbReference type="AlphaFoldDB" id="A0A699ZRG8"/>
<dbReference type="Proteomes" id="UP000485058">
    <property type="component" value="Unassembled WGS sequence"/>
</dbReference>
<sequence>MTGAALFFQHIRPNMAETQVLAWLIRIKEAEGLLESRTKELTQQRDERAQLEYKLKQERSAENFLRQELLQHQGQLASAKRACLAAANAAGKLQESLDNGNDLALVRDMCDSSQARLAALRHALDSESRRITNFEEACSDPSNGGPVAVEQAALARCQQLQAHISE</sequence>
<proteinExistence type="predicted"/>
<feature type="non-terminal residue" evidence="2">
    <location>
        <position position="1"/>
    </location>
</feature>
<protein>
    <submittedName>
        <fullName evidence="2">Uncharacterized protein</fullName>
    </submittedName>
</protein>
<feature type="coiled-coil region" evidence="1">
    <location>
        <begin position="27"/>
        <end position="61"/>
    </location>
</feature>
<evidence type="ECO:0000256" key="1">
    <source>
        <dbReference type="SAM" id="Coils"/>
    </source>
</evidence>
<keyword evidence="1" id="KW-0175">Coiled coil</keyword>
<keyword evidence="3" id="KW-1185">Reference proteome</keyword>
<evidence type="ECO:0000313" key="3">
    <source>
        <dbReference type="Proteomes" id="UP000485058"/>
    </source>
</evidence>
<comment type="caution">
    <text evidence="2">The sequence shown here is derived from an EMBL/GenBank/DDBJ whole genome shotgun (WGS) entry which is preliminary data.</text>
</comment>
<evidence type="ECO:0000313" key="2">
    <source>
        <dbReference type="EMBL" id="GFH22289.1"/>
    </source>
</evidence>